<dbReference type="AlphaFoldDB" id="A0A672F8M4"/>
<evidence type="ECO:0000256" key="3">
    <source>
        <dbReference type="ARBA" id="ARBA00023319"/>
    </source>
</evidence>
<comment type="subcellular location">
    <subcellularLocation>
        <location evidence="1">Membrane</location>
    </subcellularLocation>
</comment>
<protein>
    <recommendedName>
        <fullName evidence="5">Ig-like domain-containing protein</fullName>
    </recommendedName>
</protein>
<dbReference type="GO" id="GO:0005102">
    <property type="term" value="F:signaling receptor binding"/>
    <property type="evidence" value="ECO:0007669"/>
    <property type="project" value="TreeGrafter"/>
</dbReference>
<dbReference type="SUPFAM" id="SSF48726">
    <property type="entry name" value="Immunoglobulin"/>
    <property type="match status" value="1"/>
</dbReference>
<reference evidence="6" key="3">
    <citation type="submission" date="2025-09" db="UniProtKB">
        <authorList>
            <consortium name="Ensembl"/>
        </authorList>
    </citation>
    <scope>IDENTIFICATION</scope>
</reference>
<evidence type="ECO:0000256" key="2">
    <source>
        <dbReference type="ARBA" id="ARBA00023136"/>
    </source>
</evidence>
<keyword evidence="2 4" id="KW-0472">Membrane</keyword>
<accession>A0A672F8M4</accession>
<keyword evidence="4" id="KW-1133">Transmembrane helix</keyword>
<evidence type="ECO:0000313" key="6">
    <source>
        <dbReference type="Ensembl" id="ENSSFAP00005000385.1"/>
    </source>
</evidence>
<dbReference type="Ensembl" id="ENSSFAT00005000401.1">
    <property type="protein sequence ID" value="ENSSFAP00005000385.1"/>
    <property type="gene ID" value="ENSSFAG00005000260.1"/>
</dbReference>
<dbReference type="InterPro" id="IPR007110">
    <property type="entry name" value="Ig-like_dom"/>
</dbReference>
<evidence type="ECO:0000256" key="4">
    <source>
        <dbReference type="SAM" id="Phobius"/>
    </source>
</evidence>
<dbReference type="InterPro" id="IPR003599">
    <property type="entry name" value="Ig_sub"/>
</dbReference>
<proteinExistence type="predicted"/>
<dbReference type="Proteomes" id="UP000472267">
    <property type="component" value="Chromosome 3"/>
</dbReference>
<sequence>QFFSLTEKNGSVQENILAAEGQDATLPCKAPKNKTKNISIVLWTKPDLGEDNYVLLYRNGKVNPDKHHFFKNRVDLKDRTINDGDVSLILKNVTFKDSGTYQCFIDQIEQNKQQLFIILYLTLFLSAGDPEGQEGDGGHVGLIVGLTVAALVVVGAIFGVVMFLRHQKKKNSPPPAAPEQDIMLI</sequence>
<evidence type="ECO:0000256" key="1">
    <source>
        <dbReference type="ARBA" id="ARBA00004370"/>
    </source>
</evidence>
<dbReference type="GO" id="GO:0050852">
    <property type="term" value="P:T cell receptor signaling pathway"/>
    <property type="evidence" value="ECO:0007669"/>
    <property type="project" value="TreeGrafter"/>
</dbReference>
<dbReference type="InterPro" id="IPR013106">
    <property type="entry name" value="Ig_V-set"/>
</dbReference>
<dbReference type="InterPro" id="IPR013783">
    <property type="entry name" value="Ig-like_fold"/>
</dbReference>
<organism evidence="6 7">
    <name type="scientific">Salarias fasciatus</name>
    <name type="common">Jewelled blenny</name>
    <name type="synonym">Blennius fasciatus</name>
    <dbReference type="NCBI Taxonomy" id="181472"/>
    <lineage>
        <taxon>Eukaryota</taxon>
        <taxon>Metazoa</taxon>
        <taxon>Chordata</taxon>
        <taxon>Craniata</taxon>
        <taxon>Vertebrata</taxon>
        <taxon>Euteleostomi</taxon>
        <taxon>Actinopterygii</taxon>
        <taxon>Neopterygii</taxon>
        <taxon>Teleostei</taxon>
        <taxon>Neoteleostei</taxon>
        <taxon>Acanthomorphata</taxon>
        <taxon>Ovalentaria</taxon>
        <taxon>Blenniimorphae</taxon>
        <taxon>Blenniiformes</taxon>
        <taxon>Blennioidei</taxon>
        <taxon>Blenniidae</taxon>
        <taxon>Salariinae</taxon>
        <taxon>Salarias</taxon>
    </lineage>
</organism>
<dbReference type="InParanoid" id="A0A672F8M4"/>
<feature type="domain" description="Ig-like" evidence="5">
    <location>
        <begin position="1"/>
        <end position="103"/>
    </location>
</feature>
<dbReference type="OMA" id="KEARGME"/>
<keyword evidence="7" id="KW-1185">Reference proteome</keyword>
<reference evidence="6" key="1">
    <citation type="submission" date="2019-06" db="EMBL/GenBank/DDBJ databases">
        <authorList>
            <consortium name="Wellcome Sanger Institute Data Sharing"/>
        </authorList>
    </citation>
    <scope>NUCLEOTIDE SEQUENCE [LARGE SCALE GENOMIC DNA]</scope>
</reference>
<dbReference type="Pfam" id="PF07686">
    <property type="entry name" value="V-set"/>
    <property type="match status" value="1"/>
</dbReference>
<evidence type="ECO:0000313" key="7">
    <source>
        <dbReference type="Proteomes" id="UP000472267"/>
    </source>
</evidence>
<reference evidence="6" key="2">
    <citation type="submission" date="2025-08" db="UniProtKB">
        <authorList>
            <consortium name="Ensembl"/>
        </authorList>
    </citation>
    <scope>IDENTIFICATION</scope>
</reference>
<dbReference type="InterPro" id="IPR036179">
    <property type="entry name" value="Ig-like_dom_sf"/>
</dbReference>
<keyword evidence="3" id="KW-0393">Immunoglobulin domain</keyword>
<evidence type="ECO:0000259" key="5">
    <source>
        <dbReference type="PROSITE" id="PS50835"/>
    </source>
</evidence>
<dbReference type="SMART" id="SM00409">
    <property type="entry name" value="IG"/>
    <property type="match status" value="1"/>
</dbReference>
<dbReference type="PANTHER" id="PTHR24100">
    <property type="entry name" value="BUTYROPHILIN"/>
    <property type="match status" value="1"/>
</dbReference>
<dbReference type="Gene3D" id="2.60.40.10">
    <property type="entry name" value="Immunoglobulins"/>
    <property type="match status" value="1"/>
</dbReference>
<keyword evidence="4" id="KW-0812">Transmembrane</keyword>
<feature type="transmembrane region" description="Helical" evidence="4">
    <location>
        <begin position="142"/>
        <end position="164"/>
    </location>
</feature>
<dbReference type="SMART" id="SM00406">
    <property type="entry name" value="IGv"/>
    <property type="match status" value="1"/>
</dbReference>
<dbReference type="GO" id="GO:0009897">
    <property type="term" value="C:external side of plasma membrane"/>
    <property type="evidence" value="ECO:0007669"/>
    <property type="project" value="TreeGrafter"/>
</dbReference>
<name>A0A672F8M4_SALFA</name>
<dbReference type="PROSITE" id="PS50835">
    <property type="entry name" value="IG_LIKE"/>
    <property type="match status" value="1"/>
</dbReference>
<dbReference type="InterPro" id="IPR050504">
    <property type="entry name" value="IgSF_BTN/MOG"/>
</dbReference>
<dbReference type="PANTHER" id="PTHR24100:SF151">
    <property type="entry name" value="ICOS LIGAND"/>
    <property type="match status" value="1"/>
</dbReference>
<dbReference type="GO" id="GO:0001817">
    <property type="term" value="P:regulation of cytokine production"/>
    <property type="evidence" value="ECO:0007669"/>
    <property type="project" value="TreeGrafter"/>
</dbReference>